<dbReference type="InterPro" id="IPR023210">
    <property type="entry name" value="NADP_OxRdtase_dom"/>
</dbReference>
<sequence length="380" mass="43343">MEYRRFGRTEKQVSVFTLGTMRFVHGWDEPHNELPEDSLQNCHEVLQAALDAGVNLIETAKGYGKSERLIGQTLPKLRQKRSDYMIMTKATPPETGTEMRQRVEDSLRFMDIDHIELFAVHGVNTRELHERTIRPGGPLEALQQMQREGLIGHIGVATHAPLPLILEMIASDLYDFINLHYYIFKTVNRAAVDYAAAKDMGLFIISPNDKGGRLYTPSERLAQQTAPLHPANYNERWILSHPHIHTMTVGMSEPHHPQIHLDSLNLGTPFWGVEERRIATLLQQAGSQTGLDRCGVCTLCMPCPEQIDMPEMLRLEHLAQAHDMTPFGQYRYSYMDPKDHWVPGAKGNLCTDCNDCLPRCPQQLPIPQLMRRVHDRLKKS</sequence>
<dbReference type="GO" id="GO:0046872">
    <property type="term" value="F:metal ion binding"/>
    <property type="evidence" value="ECO:0007669"/>
    <property type="project" value="UniProtKB-KW"/>
</dbReference>
<keyword evidence="1" id="KW-0479">Metal-binding</keyword>
<name>A0A1S7LLQ8_MAGMO</name>
<keyword evidence="2" id="KW-0408">Iron</keyword>
<dbReference type="CDD" id="cd19096">
    <property type="entry name" value="AKR_Fe-S_oxidoreductase"/>
    <property type="match status" value="1"/>
</dbReference>
<dbReference type="GO" id="GO:0051536">
    <property type="term" value="F:iron-sulfur cluster binding"/>
    <property type="evidence" value="ECO:0007669"/>
    <property type="project" value="UniProtKB-KW"/>
</dbReference>
<evidence type="ECO:0000313" key="5">
    <source>
        <dbReference type="EMBL" id="CRH07089.1"/>
    </source>
</evidence>
<organism evidence="5">
    <name type="scientific">Magnetococcus massalia (strain MO-1)</name>
    <dbReference type="NCBI Taxonomy" id="451514"/>
    <lineage>
        <taxon>Bacteria</taxon>
        <taxon>Pseudomonadati</taxon>
        <taxon>Pseudomonadota</taxon>
        <taxon>Magnetococcia</taxon>
        <taxon>Magnetococcales</taxon>
        <taxon>Magnetococcaceae</taxon>
        <taxon>Magnetococcus</taxon>
    </lineage>
</organism>
<dbReference type="PROSITE" id="PS00198">
    <property type="entry name" value="4FE4S_FER_1"/>
    <property type="match status" value="1"/>
</dbReference>
<evidence type="ECO:0000256" key="3">
    <source>
        <dbReference type="ARBA" id="ARBA00023014"/>
    </source>
</evidence>
<dbReference type="InterPro" id="IPR036812">
    <property type="entry name" value="NAD(P)_OxRdtase_dom_sf"/>
</dbReference>
<dbReference type="PANTHER" id="PTHR43312">
    <property type="entry name" value="D-THREO-ALDOSE 1-DEHYDROGENASE"/>
    <property type="match status" value="1"/>
</dbReference>
<dbReference type="AlphaFoldDB" id="A0A1S7LLQ8"/>
<dbReference type="SUPFAM" id="SSF46548">
    <property type="entry name" value="alpha-helical ferredoxin"/>
    <property type="match status" value="1"/>
</dbReference>
<reference evidence="5" key="1">
    <citation type="submission" date="2015-04" db="EMBL/GenBank/DDBJ databases">
        <authorList>
            <person name="Syromyatnikov M.Y."/>
            <person name="Popov V.N."/>
        </authorList>
    </citation>
    <scope>NUCLEOTIDE SEQUENCE</scope>
    <source>
        <strain evidence="5">MO-1</strain>
    </source>
</reference>
<feature type="domain" description="NADP-dependent oxidoreductase" evidence="4">
    <location>
        <begin position="18"/>
        <end position="212"/>
    </location>
</feature>
<dbReference type="Gene3D" id="3.20.20.100">
    <property type="entry name" value="NADP-dependent oxidoreductase domain"/>
    <property type="match status" value="1"/>
</dbReference>
<dbReference type="Pfam" id="PF00248">
    <property type="entry name" value="Aldo_ket_red"/>
    <property type="match status" value="1"/>
</dbReference>
<evidence type="ECO:0000259" key="4">
    <source>
        <dbReference type="Pfam" id="PF00248"/>
    </source>
</evidence>
<proteinExistence type="predicted"/>
<dbReference type="EMBL" id="LO017727">
    <property type="protein sequence ID" value="CRH07089.1"/>
    <property type="molecule type" value="Genomic_DNA"/>
</dbReference>
<dbReference type="SUPFAM" id="SSF51430">
    <property type="entry name" value="NAD(P)-linked oxidoreductase"/>
    <property type="match status" value="1"/>
</dbReference>
<gene>
    <name evidence="5" type="ORF">MAGMO_2943</name>
</gene>
<evidence type="ECO:0000256" key="2">
    <source>
        <dbReference type="ARBA" id="ARBA00023004"/>
    </source>
</evidence>
<dbReference type="InterPro" id="IPR053135">
    <property type="entry name" value="AKR2_Oxidoreductase"/>
</dbReference>
<evidence type="ECO:0000256" key="1">
    <source>
        <dbReference type="ARBA" id="ARBA00022723"/>
    </source>
</evidence>
<dbReference type="InterPro" id="IPR017900">
    <property type="entry name" value="4Fe4S_Fe_S_CS"/>
</dbReference>
<keyword evidence="3" id="KW-0411">Iron-sulfur</keyword>
<dbReference type="PANTHER" id="PTHR43312:SF2">
    <property type="entry name" value="OXIDOREDUCTASE"/>
    <property type="match status" value="1"/>
</dbReference>
<protein>
    <submittedName>
        <fullName evidence="5">Putative Oxidoreductase, aldo/keto reductase family</fullName>
    </submittedName>
</protein>
<accession>A0A1S7LLQ8</accession>